<evidence type="ECO:0000256" key="3">
    <source>
        <dbReference type="ARBA" id="ARBA00022821"/>
    </source>
</evidence>
<accession>A0AAP0B583</accession>
<dbReference type="PRINTS" id="PR00364">
    <property type="entry name" value="DISEASERSIST"/>
</dbReference>
<sequence length="750" mass="84795">MGSSVDEALYDREDDVRNLIDLLLKEGTENHPNVALVPLVGNEGIGKTALAQFIYEDPRICEHFERRGWVYFSEVSDPIMLIRQILESITLSPWSWAEPSSLQRSLEDELKNKRYLIVLDDFCIENSKYLEGVCDSLSLGRSGSKILPIMRETWITNAFQTVQTQRLERLSDESCWQLFQKHAFPFPSHGHAIDPNLMSLGRKISEKCYGILLPIKILGSFLCYETDRVVWETLCESDKWDSSDSQNLVLSALRICYGSLPLELQLCLSYCSLFPKSQLFDKDQLIRLWMAQGYINPVKGKELEQTGCEYFDQLLRKNWFFHSSSDDYNKQGFTMQHQVFNMLTKSLSGNEISKVEDENISYAHERARHLLYGAAKDEAEVQLKCSAESASLHTFLVITKSESSSIGTLINLRFLGANCTKIKTLPQSICNLHNLQTLELNDCSYLVALPVGISFLSNLHHLLISKGYSFARLPRGIGKLTSLVTLSTFYIGSDSSIAELKNLVNLSGELCISGLSNIIGVDDAMEANMKNKEFIGKLILEWNSIDFCSKSYMSVLESLQPHTNIKELVMENYEGRKLSSWMGDSSLSKLVSISLSNCHECEVLPPLGQLPSLKHLMLHGFNKLRHLGAEFYGHGGSDGKPFSSLEKLEFEGMYALEEWGGVDGAFPLLLELCLHYCQKLKSMPQIFSSLKNLKLSHCERLTRLPNAPLMSSFRFISLQQNIVSVLPEQITELGSIKIYCDKFVDFRVVA</sequence>
<dbReference type="Gene3D" id="3.40.50.300">
    <property type="entry name" value="P-loop containing nucleotide triphosphate hydrolases"/>
    <property type="match status" value="1"/>
</dbReference>
<gene>
    <name evidence="7" type="ORF">KSP39_PZI017723</name>
</gene>
<comment type="caution">
    <text evidence="7">The sequence shown here is derived from an EMBL/GenBank/DDBJ whole genome shotgun (WGS) entry which is preliminary data.</text>
</comment>
<dbReference type="Gene3D" id="1.10.8.430">
    <property type="entry name" value="Helical domain of apoptotic protease-activating factors"/>
    <property type="match status" value="1"/>
</dbReference>
<dbReference type="PANTHER" id="PTHR36766">
    <property type="entry name" value="PLANT BROAD-SPECTRUM MILDEW RESISTANCE PROTEIN RPW8"/>
    <property type="match status" value="1"/>
</dbReference>
<evidence type="ECO:0000256" key="1">
    <source>
        <dbReference type="ARBA" id="ARBA00022614"/>
    </source>
</evidence>
<proteinExistence type="predicted"/>
<evidence type="ECO:0000259" key="5">
    <source>
        <dbReference type="Pfam" id="PF23559"/>
    </source>
</evidence>
<dbReference type="EMBL" id="JBBWWQ010000015">
    <property type="protein sequence ID" value="KAK8928462.1"/>
    <property type="molecule type" value="Genomic_DNA"/>
</dbReference>
<dbReference type="InterPro" id="IPR027417">
    <property type="entry name" value="P-loop_NTPase"/>
</dbReference>
<keyword evidence="3" id="KW-0611">Plant defense</keyword>
<dbReference type="InterPro" id="IPR036388">
    <property type="entry name" value="WH-like_DNA-bd_sf"/>
</dbReference>
<reference evidence="7 8" key="1">
    <citation type="journal article" date="2022" name="Nat. Plants">
        <title>Genomes of leafy and leafless Platanthera orchids illuminate the evolution of mycoheterotrophy.</title>
        <authorList>
            <person name="Li M.H."/>
            <person name="Liu K.W."/>
            <person name="Li Z."/>
            <person name="Lu H.C."/>
            <person name="Ye Q.L."/>
            <person name="Zhang D."/>
            <person name="Wang J.Y."/>
            <person name="Li Y.F."/>
            <person name="Zhong Z.M."/>
            <person name="Liu X."/>
            <person name="Yu X."/>
            <person name="Liu D.K."/>
            <person name="Tu X.D."/>
            <person name="Liu B."/>
            <person name="Hao Y."/>
            <person name="Liao X.Y."/>
            <person name="Jiang Y.T."/>
            <person name="Sun W.H."/>
            <person name="Chen J."/>
            <person name="Chen Y.Q."/>
            <person name="Ai Y."/>
            <person name="Zhai J.W."/>
            <person name="Wu S.S."/>
            <person name="Zhou Z."/>
            <person name="Hsiao Y.Y."/>
            <person name="Wu W.L."/>
            <person name="Chen Y.Y."/>
            <person name="Lin Y.F."/>
            <person name="Hsu J.L."/>
            <person name="Li C.Y."/>
            <person name="Wang Z.W."/>
            <person name="Zhao X."/>
            <person name="Zhong W.Y."/>
            <person name="Ma X.K."/>
            <person name="Ma L."/>
            <person name="Huang J."/>
            <person name="Chen G.Z."/>
            <person name="Huang M.Z."/>
            <person name="Huang L."/>
            <person name="Peng D.H."/>
            <person name="Luo Y.B."/>
            <person name="Zou S.Q."/>
            <person name="Chen S.P."/>
            <person name="Lan S."/>
            <person name="Tsai W.C."/>
            <person name="Van de Peer Y."/>
            <person name="Liu Z.J."/>
        </authorList>
    </citation>
    <scope>NUCLEOTIDE SEQUENCE [LARGE SCALE GENOMIC DNA]</scope>
    <source>
        <strain evidence="7">Lor287</strain>
    </source>
</reference>
<dbReference type="Pfam" id="PF25019">
    <property type="entry name" value="LRR_R13L1-DRL21"/>
    <property type="match status" value="1"/>
</dbReference>
<dbReference type="InterPro" id="IPR058922">
    <property type="entry name" value="WHD_DRP"/>
</dbReference>
<dbReference type="GO" id="GO:0006952">
    <property type="term" value="P:defense response"/>
    <property type="evidence" value="ECO:0007669"/>
    <property type="project" value="UniProtKB-KW"/>
</dbReference>
<dbReference type="Proteomes" id="UP001418222">
    <property type="component" value="Unassembled WGS sequence"/>
</dbReference>
<keyword evidence="8" id="KW-1185">Reference proteome</keyword>
<evidence type="ECO:0000313" key="7">
    <source>
        <dbReference type="EMBL" id="KAK8928462.1"/>
    </source>
</evidence>
<dbReference type="SUPFAM" id="SSF52058">
    <property type="entry name" value="L domain-like"/>
    <property type="match status" value="1"/>
</dbReference>
<feature type="domain" description="R13L1/DRL21-like LRR repeat region" evidence="6">
    <location>
        <begin position="497"/>
        <end position="620"/>
    </location>
</feature>
<keyword evidence="2" id="KW-0677">Repeat</keyword>
<evidence type="ECO:0000256" key="2">
    <source>
        <dbReference type="ARBA" id="ARBA00022737"/>
    </source>
</evidence>
<evidence type="ECO:0000259" key="6">
    <source>
        <dbReference type="Pfam" id="PF25019"/>
    </source>
</evidence>
<dbReference type="AlphaFoldDB" id="A0AAP0B583"/>
<keyword evidence="1" id="KW-0433">Leucine-rich repeat</keyword>
<protein>
    <submittedName>
        <fullName evidence="7">Disease resistance protein</fullName>
    </submittedName>
</protein>
<name>A0AAP0B583_9ASPA</name>
<feature type="domain" description="NB-ARC" evidence="4">
    <location>
        <begin position="13"/>
        <end position="185"/>
    </location>
</feature>
<dbReference type="Gene3D" id="3.80.10.10">
    <property type="entry name" value="Ribonuclease Inhibitor"/>
    <property type="match status" value="1"/>
</dbReference>
<feature type="domain" description="Disease resistance protein winged helix" evidence="5">
    <location>
        <begin position="273"/>
        <end position="339"/>
    </location>
</feature>
<organism evidence="7 8">
    <name type="scientific">Platanthera zijinensis</name>
    <dbReference type="NCBI Taxonomy" id="2320716"/>
    <lineage>
        <taxon>Eukaryota</taxon>
        <taxon>Viridiplantae</taxon>
        <taxon>Streptophyta</taxon>
        <taxon>Embryophyta</taxon>
        <taxon>Tracheophyta</taxon>
        <taxon>Spermatophyta</taxon>
        <taxon>Magnoliopsida</taxon>
        <taxon>Liliopsida</taxon>
        <taxon>Asparagales</taxon>
        <taxon>Orchidaceae</taxon>
        <taxon>Orchidoideae</taxon>
        <taxon>Orchideae</taxon>
        <taxon>Orchidinae</taxon>
        <taxon>Platanthera</taxon>
    </lineage>
</organism>
<dbReference type="SUPFAM" id="SSF52540">
    <property type="entry name" value="P-loop containing nucleoside triphosphate hydrolases"/>
    <property type="match status" value="1"/>
</dbReference>
<evidence type="ECO:0000259" key="4">
    <source>
        <dbReference type="Pfam" id="PF00931"/>
    </source>
</evidence>
<dbReference type="Pfam" id="PF23559">
    <property type="entry name" value="WHD_DRP"/>
    <property type="match status" value="1"/>
</dbReference>
<dbReference type="GO" id="GO:0043531">
    <property type="term" value="F:ADP binding"/>
    <property type="evidence" value="ECO:0007669"/>
    <property type="project" value="InterPro"/>
</dbReference>
<dbReference type="InterPro" id="IPR042197">
    <property type="entry name" value="Apaf_helical"/>
</dbReference>
<dbReference type="Pfam" id="PF00931">
    <property type="entry name" value="NB-ARC"/>
    <property type="match status" value="1"/>
</dbReference>
<dbReference type="InterPro" id="IPR056789">
    <property type="entry name" value="LRR_R13L1-DRL21"/>
</dbReference>
<dbReference type="Gene3D" id="1.10.10.10">
    <property type="entry name" value="Winged helix-like DNA-binding domain superfamily/Winged helix DNA-binding domain"/>
    <property type="match status" value="1"/>
</dbReference>
<dbReference type="InterPro" id="IPR002182">
    <property type="entry name" value="NB-ARC"/>
</dbReference>
<dbReference type="PANTHER" id="PTHR36766:SF40">
    <property type="entry name" value="DISEASE RESISTANCE PROTEIN RGA3"/>
    <property type="match status" value="1"/>
</dbReference>
<dbReference type="InterPro" id="IPR032675">
    <property type="entry name" value="LRR_dom_sf"/>
</dbReference>
<evidence type="ECO:0000313" key="8">
    <source>
        <dbReference type="Proteomes" id="UP001418222"/>
    </source>
</evidence>